<feature type="chain" id="PRO_5046747984" description="Cytochrome b561 domain-containing protein" evidence="8">
    <location>
        <begin position="23"/>
        <end position="271"/>
    </location>
</feature>
<feature type="transmembrane region" description="Helical" evidence="7">
    <location>
        <begin position="160"/>
        <end position="180"/>
    </location>
</feature>
<evidence type="ECO:0000256" key="4">
    <source>
        <dbReference type="ARBA" id="ARBA00022982"/>
    </source>
</evidence>
<keyword evidence="3 7" id="KW-0812">Transmembrane</keyword>
<dbReference type="CDD" id="cd08760">
    <property type="entry name" value="Cyt_b561_FRRS1_like"/>
    <property type="match status" value="1"/>
</dbReference>
<evidence type="ECO:0000256" key="6">
    <source>
        <dbReference type="ARBA" id="ARBA00023136"/>
    </source>
</evidence>
<feature type="domain" description="Cytochrome b561" evidence="9">
    <location>
        <begin position="54"/>
        <end position="252"/>
    </location>
</feature>
<keyword evidence="8" id="KW-0732">Signal</keyword>
<evidence type="ECO:0000259" key="9">
    <source>
        <dbReference type="PROSITE" id="PS50939"/>
    </source>
</evidence>
<evidence type="ECO:0000256" key="2">
    <source>
        <dbReference type="ARBA" id="ARBA00022448"/>
    </source>
</evidence>
<name>A0ABU6ZC54_9FABA</name>
<feature type="signal peptide" evidence="8">
    <location>
        <begin position="1"/>
        <end position="22"/>
    </location>
</feature>
<evidence type="ECO:0000313" key="11">
    <source>
        <dbReference type="Proteomes" id="UP001341840"/>
    </source>
</evidence>
<dbReference type="PANTHER" id="PTHR23130">
    <property type="entry name" value="CYTOCHROME B561 AND DOMON DOMAIN-CONTAINING PROTEIN"/>
    <property type="match status" value="1"/>
</dbReference>
<keyword evidence="11" id="KW-1185">Reference proteome</keyword>
<sequence length="271" mass="30955">MASSTFSLILVGLFVPYIPICAQISTCEELIQVQSQRTILSELDTKINEVEVQMHGFPLRRPETAETTYVISHNNGHATPHHHKRHLQNAYRILVLLGWGILLPIGVVIARYCRTVPLKFNEWYYCHIMCQTLGYILGILGWSFGLWLEKSSKEFVPKTQHTLSIIAFTFINIQMLSICIRPNKEAGYCKCWNIWHHVLGYAIIGIVIADIFEGLNNNQSHAEKLKWGYVGVLGVLALIVVPMEIFRCKSMIMHLSLHFTRSMFTNSPEIS</sequence>
<dbReference type="PANTHER" id="PTHR23130:SF153">
    <property type="entry name" value="CYTOCHROME B561 DOMAIN-CONTAINING PROTEIN"/>
    <property type="match status" value="1"/>
</dbReference>
<organism evidence="10 11">
    <name type="scientific">Stylosanthes scabra</name>
    <dbReference type="NCBI Taxonomy" id="79078"/>
    <lineage>
        <taxon>Eukaryota</taxon>
        <taxon>Viridiplantae</taxon>
        <taxon>Streptophyta</taxon>
        <taxon>Embryophyta</taxon>
        <taxon>Tracheophyta</taxon>
        <taxon>Spermatophyta</taxon>
        <taxon>Magnoliopsida</taxon>
        <taxon>eudicotyledons</taxon>
        <taxon>Gunneridae</taxon>
        <taxon>Pentapetalae</taxon>
        <taxon>rosids</taxon>
        <taxon>fabids</taxon>
        <taxon>Fabales</taxon>
        <taxon>Fabaceae</taxon>
        <taxon>Papilionoideae</taxon>
        <taxon>50 kb inversion clade</taxon>
        <taxon>dalbergioids sensu lato</taxon>
        <taxon>Dalbergieae</taxon>
        <taxon>Pterocarpus clade</taxon>
        <taxon>Stylosanthes</taxon>
    </lineage>
</organism>
<dbReference type="Proteomes" id="UP001341840">
    <property type="component" value="Unassembled WGS sequence"/>
</dbReference>
<keyword evidence="2" id="KW-0813">Transport</keyword>
<evidence type="ECO:0000313" key="10">
    <source>
        <dbReference type="EMBL" id="MED6218663.1"/>
    </source>
</evidence>
<feature type="transmembrane region" description="Helical" evidence="7">
    <location>
        <begin position="124"/>
        <end position="148"/>
    </location>
</feature>
<accession>A0ABU6ZC54</accession>
<comment type="caution">
    <text evidence="10">The sequence shown here is derived from an EMBL/GenBank/DDBJ whole genome shotgun (WGS) entry which is preliminary data.</text>
</comment>
<evidence type="ECO:0000256" key="3">
    <source>
        <dbReference type="ARBA" id="ARBA00022692"/>
    </source>
</evidence>
<keyword evidence="4" id="KW-0249">Electron transport</keyword>
<reference evidence="10 11" key="1">
    <citation type="journal article" date="2023" name="Plants (Basel)">
        <title>Bridging the Gap: Combining Genomics and Transcriptomics Approaches to Understand Stylosanthes scabra, an Orphan Legume from the Brazilian Caatinga.</title>
        <authorList>
            <person name="Ferreira-Neto J.R.C."/>
            <person name="da Silva M.D."/>
            <person name="Binneck E."/>
            <person name="de Melo N.F."/>
            <person name="da Silva R.H."/>
            <person name="de Melo A.L.T.M."/>
            <person name="Pandolfi V."/>
            <person name="Bustamante F.O."/>
            <person name="Brasileiro-Vidal A.C."/>
            <person name="Benko-Iseppon A.M."/>
        </authorList>
    </citation>
    <scope>NUCLEOTIDE SEQUENCE [LARGE SCALE GENOMIC DNA]</scope>
    <source>
        <tissue evidence="10">Leaves</tissue>
    </source>
</reference>
<comment type="subcellular location">
    <subcellularLocation>
        <location evidence="1">Membrane</location>
    </subcellularLocation>
</comment>
<protein>
    <recommendedName>
        <fullName evidence="9">Cytochrome b561 domain-containing protein</fullName>
    </recommendedName>
</protein>
<evidence type="ECO:0000256" key="5">
    <source>
        <dbReference type="ARBA" id="ARBA00022989"/>
    </source>
</evidence>
<feature type="transmembrane region" description="Helical" evidence="7">
    <location>
        <begin position="90"/>
        <end position="112"/>
    </location>
</feature>
<feature type="transmembrane region" description="Helical" evidence="7">
    <location>
        <begin position="192"/>
        <end position="212"/>
    </location>
</feature>
<dbReference type="EMBL" id="JASCZI010271974">
    <property type="protein sequence ID" value="MED6218663.1"/>
    <property type="molecule type" value="Genomic_DNA"/>
</dbReference>
<proteinExistence type="predicted"/>
<evidence type="ECO:0000256" key="8">
    <source>
        <dbReference type="SAM" id="SignalP"/>
    </source>
</evidence>
<feature type="transmembrane region" description="Helical" evidence="7">
    <location>
        <begin position="227"/>
        <end position="246"/>
    </location>
</feature>
<dbReference type="InterPro" id="IPR006593">
    <property type="entry name" value="Cyt_b561/ferric_Rdtase_TM"/>
</dbReference>
<evidence type="ECO:0000256" key="7">
    <source>
        <dbReference type="SAM" id="Phobius"/>
    </source>
</evidence>
<evidence type="ECO:0000256" key="1">
    <source>
        <dbReference type="ARBA" id="ARBA00004370"/>
    </source>
</evidence>
<dbReference type="Gene3D" id="1.20.120.1770">
    <property type="match status" value="1"/>
</dbReference>
<keyword evidence="5 7" id="KW-1133">Transmembrane helix</keyword>
<gene>
    <name evidence="10" type="ORF">PIB30_028626</name>
</gene>
<dbReference type="SMART" id="SM00665">
    <property type="entry name" value="B561"/>
    <property type="match status" value="1"/>
</dbReference>
<keyword evidence="6 7" id="KW-0472">Membrane</keyword>
<dbReference type="PROSITE" id="PS50939">
    <property type="entry name" value="CYTOCHROME_B561"/>
    <property type="match status" value="1"/>
</dbReference>